<organism evidence="2 3">
    <name type="scientific">Thelonectria olida</name>
    <dbReference type="NCBI Taxonomy" id="1576542"/>
    <lineage>
        <taxon>Eukaryota</taxon>
        <taxon>Fungi</taxon>
        <taxon>Dikarya</taxon>
        <taxon>Ascomycota</taxon>
        <taxon>Pezizomycotina</taxon>
        <taxon>Sordariomycetes</taxon>
        <taxon>Hypocreomycetidae</taxon>
        <taxon>Hypocreales</taxon>
        <taxon>Nectriaceae</taxon>
        <taxon>Thelonectria</taxon>
    </lineage>
</organism>
<feature type="region of interest" description="Disordered" evidence="1">
    <location>
        <begin position="339"/>
        <end position="388"/>
    </location>
</feature>
<dbReference type="EMBL" id="JAGPYM010000045">
    <property type="protein sequence ID" value="KAH6873640.1"/>
    <property type="molecule type" value="Genomic_DNA"/>
</dbReference>
<feature type="compositionally biased region" description="Polar residues" evidence="1">
    <location>
        <begin position="401"/>
        <end position="415"/>
    </location>
</feature>
<protein>
    <submittedName>
        <fullName evidence="2">Uncharacterized protein</fullName>
    </submittedName>
</protein>
<name>A0A9P8VQM6_9HYPO</name>
<accession>A0A9P8VQM6</accession>
<feature type="compositionally biased region" description="Acidic residues" evidence="1">
    <location>
        <begin position="346"/>
        <end position="369"/>
    </location>
</feature>
<dbReference type="OrthoDB" id="5243188at2759"/>
<reference evidence="2 3" key="1">
    <citation type="journal article" date="2021" name="Nat. Commun.">
        <title>Genetic determinants of endophytism in the Arabidopsis root mycobiome.</title>
        <authorList>
            <person name="Mesny F."/>
            <person name="Miyauchi S."/>
            <person name="Thiergart T."/>
            <person name="Pickel B."/>
            <person name="Atanasova L."/>
            <person name="Karlsson M."/>
            <person name="Huettel B."/>
            <person name="Barry K.W."/>
            <person name="Haridas S."/>
            <person name="Chen C."/>
            <person name="Bauer D."/>
            <person name="Andreopoulos W."/>
            <person name="Pangilinan J."/>
            <person name="LaButti K."/>
            <person name="Riley R."/>
            <person name="Lipzen A."/>
            <person name="Clum A."/>
            <person name="Drula E."/>
            <person name="Henrissat B."/>
            <person name="Kohler A."/>
            <person name="Grigoriev I.V."/>
            <person name="Martin F.M."/>
            <person name="Hacquard S."/>
        </authorList>
    </citation>
    <scope>NUCLEOTIDE SEQUENCE [LARGE SCALE GENOMIC DNA]</scope>
    <source>
        <strain evidence="2 3">MPI-CAGE-CH-0241</strain>
    </source>
</reference>
<evidence type="ECO:0000313" key="2">
    <source>
        <dbReference type="EMBL" id="KAH6873640.1"/>
    </source>
</evidence>
<feature type="region of interest" description="Disordered" evidence="1">
    <location>
        <begin position="401"/>
        <end position="435"/>
    </location>
</feature>
<feature type="compositionally biased region" description="Basic and acidic residues" evidence="1">
    <location>
        <begin position="370"/>
        <end position="380"/>
    </location>
</feature>
<evidence type="ECO:0000313" key="3">
    <source>
        <dbReference type="Proteomes" id="UP000777438"/>
    </source>
</evidence>
<sequence length="1241" mass="139607">MSGDNFARASLAMDYTEVTDEHGPEEFFEDTNPATNAGTGILNEDEEDDGLGGYVSPGSAGDLYLRDSGVDGAEADDVPLAERQSRMWKIDHSFGNYKYKWDELTAKTTAPEFSGAEAINILQRPFTMDYGSRKAGSRPASEKDAYYPVFYLDFISVVGRPLQPVTRRSERFFDNVTISFRHWQAPYSAKHGHTMPFDLANRTFRLATGASREIWFLIMHPVRPATTGRPHRDASQRGTALAKHHAESLASYIKSVFLTGELLGEGIEPAWTLGGQQSQTITYNKWTAFQEIFMEGWADFVEQYLHEPFWAETQPAFHAYDYGANIEIDVTEQVQALEREARIRPDEDEDEGDEEDDEEAEYETDDPEDEHSHHGNDGEFRSGPARSVRTESPSLFIQGQASIEGSGGNQPTSFDSGPDRQRSTTPSLPEAQEALYSPGLRELRAELEQKYDLDHLESVSYALAVNLHCTAAGSSSQEPEKTVCLLADRNCLAKELSSSLWKLLVTRTASLPEEYLLAIMKDNMSFQNEGADVLSFGFFQAYSNIKRSIRHRASDLLATQGSATAALTVPGSDVEALARVKAKRQRLLSRLRGQLTPGNPDASTPFARERQRIEAAVAEEEFSFRFEQVVSIHVPRLVPAQRDFLNVLRPIFQLMRFFLKEKQLYSWILRRFPPEVFPGVLIAFAKTFELAVGEMERRFTADGARGLGLALSEAVAALDRLGNFCFTGDPRVLPTTVFRPLGTMESLRRAGWPYIDPAMLDFRSIDGVINLGQWPTLADDRPVLMHVAALAYHYGPVVAANRHSQLWFAELGGQSIRGISSAGRFLEKVFRELWIPQMRTFIGHQLHRRLNKGLRSGRGEPAIQAGRELRAWEDCEEPFRWKRLEALPAALIREDGEMTTDVEVLIMTRRDFATEMYNALTKPKLSKAASFAPSHSTWFAIVCAAIQHTSLESVTKLQWIDGLAAAMHSTGIERVPGRHRQRLTHRRIVRLVGLAIATEVLAARPGSLKRAALEAASQQQMSEGAVQKRVKRQRIDFHCDIPFQNIPRLILEGFAKLERLFGKGDHKVLDHYQKARNCLQQCLGDPLCDLMLMIVLTLSASSVTPHVAPKERTFSRAPKNKDSALLAANMVTRMLWFLRPKEFPWGNKDDGSILRISEMTKKIEHKGVSNRVLRELGWIEVEGNRDSPRNSESMLSPVDKLSSLHKELLLLRKDPDGFIGRVFCSDDRIWVERCSSIIRES</sequence>
<feature type="region of interest" description="Disordered" evidence="1">
    <location>
        <begin position="20"/>
        <end position="48"/>
    </location>
</feature>
<dbReference type="Proteomes" id="UP000777438">
    <property type="component" value="Unassembled WGS sequence"/>
</dbReference>
<proteinExistence type="predicted"/>
<keyword evidence="3" id="KW-1185">Reference proteome</keyword>
<dbReference type="AlphaFoldDB" id="A0A9P8VQM6"/>
<comment type="caution">
    <text evidence="2">The sequence shown here is derived from an EMBL/GenBank/DDBJ whole genome shotgun (WGS) entry which is preliminary data.</text>
</comment>
<evidence type="ECO:0000256" key="1">
    <source>
        <dbReference type="SAM" id="MobiDB-lite"/>
    </source>
</evidence>
<gene>
    <name evidence="2" type="ORF">B0T10DRAFT_466172</name>
</gene>